<evidence type="ECO:0000256" key="2">
    <source>
        <dbReference type="ARBA" id="ARBA00022737"/>
    </source>
</evidence>
<dbReference type="Pfam" id="PF00400">
    <property type="entry name" value="WD40"/>
    <property type="match status" value="4"/>
</dbReference>
<dbReference type="OrthoDB" id="308449at2759"/>
<keyword evidence="2" id="KW-0677">Repeat</keyword>
<dbReference type="InParanoid" id="A0A0D2U623"/>
<feature type="repeat" description="WD" evidence="3">
    <location>
        <begin position="128"/>
        <end position="168"/>
    </location>
</feature>
<feature type="region of interest" description="Disordered" evidence="4">
    <location>
        <begin position="427"/>
        <end position="576"/>
    </location>
</feature>
<feature type="repeat" description="WD" evidence="3">
    <location>
        <begin position="291"/>
        <end position="330"/>
    </location>
</feature>
<evidence type="ECO:0000256" key="1">
    <source>
        <dbReference type="ARBA" id="ARBA00022574"/>
    </source>
</evidence>
<reference evidence="6" key="1">
    <citation type="submission" date="2011-02" db="EMBL/GenBank/DDBJ databases">
        <title>The Genome Sequence of Capsaspora owczarzaki ATCC 30864.</title>
        <authorList>
            <person name="Russ C."/>
            <person name="Cuomo C."/>
            <person name="Burger G."/>
            <person name="Gray M.W."/>
            <person name="Holland P.W.H."/>
            <person name="King N."/>
            <person name="Lang F.B.F."/>
            <person name="Roger A.J."/>
            <person name="Ruiz-Trillo I."/>
            <person name="Young S.K."/>
            <person name="Zeng Q."/>
            <person name="Gargeya S."/>
            <person name="Alvarado L."/>
            <person name="Berlin A."/>
            <person name="Chapman S.B."/>
            <person name="Chen Z."/>
            <person name="Freedman E."/>
            <person name="Gellesch M."/>
            <person name="Goldberg J."/>
            <person name="Griggs A."/>
            <person name="Gujja S."/>
            <person name="Heilman E."/>
            <person name="Heiman D."/>
            <person name="Howarth C."/>
            <person name="Mehta T."/>
            <person name="Neiman D."/>
            <person name="Pearson M."/>
            <person name="Roberts A."/>
            <person name="Saif S."/>
            <person name="Shea T."/>
            <person name="Shenoy N."/>
            <person name="Sisk P."/>
            <person name="Stolte C."/>
            <person name="Sykes S."/>
            <person name="White J."/>
            <person name="Yandava C."/>
            <person name="Haas B."/>
            <person name="Nusbaum C."/>
            <person name="Birren B."/>
        </authorList>
    </citation>
    <scope>NUCLEOTIDE SEQUENCE</scope>
    <source>
        <strain evidence="6">ATCC 30864</strain>
    </source>
</reference>
<gene>
    <name evidence="5" type="ORF">CAOG_001869</name>
</gene>
<feature type="compositionally biased region" description="Acidic residues" evidence="4">
    <location>
        <begin position="430"/>
        <end position="497"/>
    </location>
</feature>
<dbReference type="eggNOG" id="KOG0294">
    <property type="taxonomic scope" value="Eukaryota"/>
</dbReference>
<proteinExistence type="predicted"/>
<dbReference type="FunCoup" id="A0A0D2U623">
    <property type="interactions" value="353"/>
</dbReference>
<protein>
    <submittedName>
        <fullName evidence="5">Uncharacterized protein</fullName>
    </submittedName>
</protein>
<dbReference type="InterPro" id="IPR036322">
    <property type="entry name" value="WD40_repeat_dom_sf"/>
</dbReference>
<feature type="compositionally biased region" description="Basic and acidic residues" evidence="4">
    <location>
        <begin position="531"/>
        <end position="547"/>
    </location>
</feature>
<dbReference type="AlphaFoldDB" id="A0A0D2U623"/>
<dbReference type="OMA" id="LKGRCAF"/>
<dbReference type="Gene3D" id="2.130.10.10">
    <property type="entry name" value="YVTN repeat-like/Quinoprotein amine dehydrogenase"/>
    <property type="match status" value="2"/>
</dbReference>
<feature type="compositionally biased region" description="Low complexity" evidence="4">
    <location>
        <begin position="499"/>
        <end position="514"/>
    </location>
</feature>
<dbReference type="RefSeq" id="XP_004364737.1">
    <property type="nucleotide sequence ID" value="XM_004364680.2"/>
</dbReference>
<evidence type="ECO:0000313" key="5">
    <source>
        <dbReference type="EMBL" id="KJE90571.1"/>
    </source>
</evidence>
<dbReference type="PROSITE" id="PS00678">
    <property type="entry name" value="WD_REPEATS_1"/>
    <property type="match status" value="2"/>
</dbReference>
<sequence length="576" mass="62727">MSQQTLFHIAAGSYDRTLYGFDCVAVPASSVSLVAPADTPFSAPGVSSSSSSSSSSNSSSNASAPSGPVSLKSLDGIALQLVAKYVYPAHTGCIKAVALGGGRLLATGSTDETIKLYDIDRKKELGFMIKHEGSITALEFVKDSHLLSASDDGAVCIWRTKDWECLRMMKGHQGPINAIAVHPTGALALTVSKDKHMRTWNLLKGRCAFVTNLKAEFDLVKWAPDGDRYMLITNKTVALYRVEDGEQVLKIECKRRILAACFIDNDHLAVGGEEDAISILSLRDGKVLQTIKGHSNRVRGLTVLPHPSNATSVLLVSASSDCFIKVWNVDPAAKNVHQTAKDCLVQEYTGGRLTCLATTVPATHAEKTTTAAADKQVKRDERRQLHEAIADGKTKARAKVRATEAETIARAQEKRKQQIEHAAAVALEQADQDESDNEEDELDAEDQEDDQDDEEEDDSEEEHFQDAPEEDDDEDDAEEDDDEQEDDEDKDESEEEAVAAKLPPKNAKAKFAPVPSRPLQKQTQSGPAAAPRDKRRADDDAATEKSAGKRVRIAAEPVHAGKQQSNKQNGRRPRKH</sequence>
<dbReference type="InterPro" id="IPR051959">
    <property type="entry name" value="PAK1-Kinase_Regulator"/>
</dbReference>
<dbReference type="PhylomeDB" id="A0A0D2U623"/>
<dbReference type="EMBL" id="KE346361">
    <property type="protein sequence ID" value="KJE90571.1"/>
    <property type="molecule type" value="Genomic_DNA"/>
</dbReference>
<dbReference type="InterPro" id="IPR019775">
    <property type="entry name" value="WD40_repeat_CS"/>
</dbReference>
<dbReference type="InterPro" id="IPR001680">
    <property type="entry name" value="WD40_rpt"/>
</dbReference>
<organism evidence="5 6">
    <name type="scientific">Capsaspora owczarzaki (strain ATCC 30864)</name>
    <dbReference type="NCBI Taxonomy" id="595528"/>
    <lineage>
        <taxon>Eukaryota</taxon>
        <taxon>Filasterea</taxon>
        <taxon>Capsaspora</taxon>
    </lineage>
</organism>
<evidence type="ECO:0000313" key="6">
    <source>
        <dbReference type="Proteomes" id="UP000008743"/>
    </source>
</evidence>
<dbReference type="InterPro" id="IPR015943">
    <property type="entry name" value="WD40/YVTN_repeat-like_dom_sf"/>
</dbReference>
<dbReference type="CDD" id="cd00200">
    <property type="entry name" value="WD40"/>
    <property type="match status" value="1"/>
</dbReference>
<dbReference type="Proteomes" id="UP000008743">
    <property type="component" value="Unassembled WGS sequence"/>
</dbReference>
<name>A0A0D2U623_CAPO3</name>
<dbReference type="PANTHER" id="PTHR44675:SF1">
    <property type="entry name" value="P21-ACTIVATED PROTEIN KINASE-INTERACTING PROTEIN 1"/>
    <property type="match status" value="1"/>
</dbReference>
<keyword evidence="6" id="KW-1185">Reference proteome</keyword>
<dbReference type="SMART" id="SM00320">
    <property type="entry name" value="WD40"/>
    <property type="match status" value="5"/>
</dbReference>
<evidence type="ECO:0000256" key="3">
    <source>
        <dbReference type="PROSITE-ProRule" id="PRU00221"/>
    </source>
</evidence>
<dbReference type="PROSITE" id="PS50294">
    <property type="entry name" value="WD_REPEATS_REGION"/>
    <property type="match status" value="1"/>
</dbReference>
<dbReference type="SUPFAM" id="SSF50978">
    <property type="entry name" value="WD40 repeat-like"/>
    <property type="match status" value="1"/>
</dbReference>
<dbReference type="PROSITE" id="PS50082">
    <property type="entry name" value="WD_REPEATS_2"/>
    <property type="match status" value="4"/>
</dbReference>
<dbReference type="PANTHER" id="PTHR44675">
    <property type="entry name" value="PAK1 INTERACTING PROTEIN 1"/>
    <property type="match status" value="1"/>
</dbReference>
<feature type="region of interest" description="Disordered" evidence="4">
    <location>
        <begin position="45"/>
        <end position="65"/>
    </location>
</feature>
<feature type="repeat" description="WD" evidence="3">
    <location>
        <begin position="87"/>
        <end position="127"/>
    </location>
</feature>
<feature type="repeat" description="WD" evidence="3">
    <location>
        <begin position="169"/>
        <end position="210"/>
    </location>
</feature>
<accession>A0A0D2U623</accession>
<keyword evidence="1 3" id="KW-0853">WD repeat</keyword>
<evidence type="ECO:0000256" key="4">
    <source>
        <dbReference type="SAM" id="MobiDB-lite"/>
    </source>
</evidence>
<dbReference type="STRING" id="595528.A0A0D2U623"/>